<dbReference type="RefSeq" id="WP_208197919.1">
    <property type="nucleotide sequence ID" value="NZ_CP076023.1"/>
</dbReference>
<organism evidence="1 2">
    <name type="scientific">Cellulomonas dongxiuzhuiae</name>
    <dbReference type="NCBI Taxonomy" id="2819979"/>
    <lineage>
        <taxon>Bacteria</taxon>
        <taxon>Bacillati</taxon>
        <taxon>Actinomycetota</taxon>
        <taxon>Actinomycetes</taxon>
        <taxon>Micrococcales</taxon>
        <taxon>Cellulomonadaceae</taxon>
        <taxon>Cellulomonas</taxon>
    </lineage>
</organism>
<gene>
    <name evidence="1" type="ORF">KKR89_03715</name>
</gene>
<dbReference type="NCBIfam" id="NF047352">
    <property type="entry name" value="P_loop_sacsin"/>
    <property type="match status" value="1"/>
</dbReference>
<reference evidence="1 2" key="1">
    <citation type="submission" date="2021-05" db="EMBL/GenBank/DDBJ databases">
        <title>Novel species in genus Cellulomonas.</title>
        <authorList>
            <person name="Zhang G."/>
        </authorList>
    </citation>
    <scope>NUCLEOTIDE SEQUENCE [LARGE SCALE GENOMIC DNA]</scope>
    <source>
        <strain evidence="2">zg-ZUI157</strain>
    </source>
</reference>
<dbReference type="Proteomes" id="UP000679335">
    <property type="component" value="Chromosome"/>
</dbReference>
<name>A0ABX8GKQ7_9CELL</name>
<dbReference type="InterPro" id="IPR036890">
    <property type="entry name" value="HATPase_C_sf"/>
</dbReference>
<proteinExistence type="predicted"/>
<keyword evidence="1" id="KW-0547">Nucleotide-binding</keyword>
<dbReference type="EMBL" id="CP076023">
    <property type="protein sequence ID" value="QWC16763.1"/>
    <property type="molecule type" value="Genomic_DNA"/>
</dbReference>
<evidence type="ECO:0000313" key="2">
    <source>
        <dbReference type="Proteomes" id="UP000679335"/>
    </source>
</evidence>
<protein>
    <submittedName>
        <fullName evidence="1">ATP-binding protein</fullName>
    </submittedName>
</protein>
<keyword evidence="2" id="KW-1185">Reference proteome</keyword>
<evidence type="ECO:0000313" key="1">
    <source>
        <dbReference type="EMBL" id="QWC16763.1"/>
    </source>
</evidence>
<dbReference type="Gene3D" id="3.30.565.10">
    <property type="entry name" value="Histidine kinase-like ATPase, C-terminal domain"/>
    <property type="match status" value="1"/>
</dbReference>
<keyword evidence="1" id="KW-0067">ATP-binding</keyword>
<dbReference type="SUPFAM" id="SSF55874">
    <property type="entry name" value="ATPase domain of HSP90 chaperone/DNA topoisomerase II/histidine kinase"/>
    <property type="match status" value="1"/>
</dbReference>
<dbReference type="GO" id="GO:0005524">
    <property type="term" value="F:ATP binding"/>
    <property type="evidence" value="ECO:0007669"/>
    <property type="project" value="UniProtKB-KW"/>
</dbReference>
<accession>A0ABX8GKQ7</accession>
<sequence length="1031" mass="105976">MTTDVFGTAALRAAVLEAWRASPARLREDANTEEDHARGYYRDRVLVELAQNAADAATRAGVGGRLLLRLGTADDGTAVLVAANTGAPLDEAGVASLASLRASAKRDAGTGTVGRFGVGFAAVRAVSDEVTVASTTGAVRFSLADTLQVLEETAAHEAAQGRGTLADEVRRRDGSLPALRLPWPAEGRPPSGYDTAVVLVLRDEVVRDEVRSLLEAVDDVLLLALPGLVEVLVDVEGDAPRRIADVHVRWDVLTAEGEVPLALVADRPVEQRAARSWRVTWALPRGGDAQAAWRGGSLPVPHVVHAPTPTDEPCSLPALLVATLPLDPSRRHVAPGPLTDEVLAHAARAYAELVGRVAASGQDATALVPTGLAAGEVDAVLREQVLEALVRTPMLVPASPQDGLVPPLRATTVRDLTDGPAAAALGAVVSGLVRVPPSGAAAVRALGVEERTLAEVVDELPTGGDVDWPALYDALDVAAQDATAREGLASLPVPLVDGRVVRGPRGVVLLDDDVTALAPRTLEALREWGLRVVDPAAVRPLLTRLGAQRVDAAGLLAHPGLRAAVLGQADDDDLEHADDVTAAVLDVVRAAGTVPPDAAGLLGLLTLDAADGEPAPAHGLVLPGGPAARLLDDRVLAPVAVDVVERWGRDVLAAVGVRDDLVVTTVPDVVAGVVPDDDGDDGASLAAASLDGWAQYVDDLADVLDVGAYCGDVPAVADLDAVDDGRWPELLVHLAGTPALRAALVTRVRGEGATATGPSYTAWWLRTRAGLPLPDVFALPGAAGLPAALVPPLPDVLVGLDAEVLRALGGVGSLADLPATRWPAVLERLGPVGTSVPLDVAGQVWRAWAAGAGPDEPPAVVVALTAPGVAHVVEDAVVADDPRWWQRAGADDVPVVPVPAASDGDAPGRVADLLDLPLASSQADEDVAGDGEPEDVPDALVALLPDAPTVWWRHDELRVGGAPVGWWVLGAGADAQVHAVHVAGLAAGLAWATGRWGARGAVEALLTDPDDGDAALDLVMGGIAQPGTNYR</sequence>